<gene>
    <name evidence="1" type="ORF">H6G81_00705</name>
</gene>
<evidence type="ECO:0000313" key="1">
    <source>
        <dbReference type="EMBL" id="MBD2603076.1"/>
    </source>
</evidence>
<dbReference type="RefSeq" id="WP_186227718.1">
    <property type="nucleotide sequence ID" value="NZ_JACJTA010000001.1"/>
</dbReference>
<name>A0ABR8GIV5_9CYAN</name>
<reference evidence="1 2" key="1">
    <citation type="journal article" date="2020" name="ISME J.">
        <title>Comparative genomics reveals insights into cyanobacterial evolution and habitat adaptation.</title>
        <authorList>
            <person name="Chen M.Y."/>
            <person name="Teng W.K."/>
            <person name="Zhao L."/>
            <person name="Hu C.X."/>
            <person name="Zhou Y.K."/>
            <person name="Han B.P."/>
            <person name="Song L.R."/>
            <person name="Shu W.S."/>
        </authorList>
    </citation>
    <scope>NUCLEOTIDE SEQUENCE [LARGE SCALE GENOMIC DNA]</scope>
    <source>
        <strain evidence="1 2">FACHB-248</strain>
    </source>
</reference>
<sequence>MGNGQWAMGNGQWVMGNGQWKFRISYDKFFPCPMPHDGRCYNGGNLRNALPPPCPIPALSFI</sequence>
<comment type="caution">
    <text evidence="1">The sequence shown here is derived from an EMBL/GenBank/DDBJ whole genome shotgun (WGS) entry which is preliminary data.</text>
</comment>
<accession>A0ABR8GIV5</accession>
<proteinExistence type="predicted"/>
<dbReference type="Proteomes" id="UP000660380">
    <property type="component" value="Unassembled WGS sequence"/>
</dbReference>
<protein>
    <submittedName>
        <fullName evidence="1">Uncharacterized protein</fullName>
    </submittedName>
</protein>
<keyword evidence="2" id="KW-1185">Reference proteome</keyword>
<evidence type="ECO:0000313" key="2">
    <source>
        <dbReference type="Proteomes" id="UP000660380"/>
    </source>
</evidence>
<organism evidence="1 2">
    <name type="scientific">Scytonema hofmannii FACHB-248</name>
    <dbReference type="NCBI Taxonomy" id="1842502"/>
    <lineage>
        <taxon>Bacteria</taxon>
        <taxon>Bacillati</taxon>
        <taxon>Cyanobacteriota</taxon>
        <taxon>Cyanophyceae</taxon>
        <taxon>Nostocales</taxon>
        <taxon>Scytonemataceae</taxon>
        <taxon>Scytonema</taxon>
    </lineage>
</organism>
<dbReference type="EMBL" id="JACJTA010000001">
    <property type="protein sequence ID" value="MBD2603076.1"/>
    <property type="molecule type" value="Genomic_DNA"/>
</dbReference>